<keyword evidence="3" id="KW-1185">Reference proteome</keyword>
<sequence length="100" mass="9775">MSSTGNVPKSCVEGTPLPNIPHGGIRSGGSVGYRMSVAQRKGNGTGDNSVGDSTVRSSLFSIDESDSVCGSGGNVSGGIDSGSLWLVLGPACGESSVGGN</sequence>
<protein>
    <submittedName>
        <fullName evidence="2">Uncharacterized protein</fullName>
    </submittedName>
</protein>
<name>A0A9P6NEC2_9BASI</name>
<dbReference type="AlphaFoldDB" id="A0A9P6NEC2"/>
<organism evidence="2 3">
    <name type="scientific">Cronartium quercuum f. sp. fusiforme G11</name>
    <dbReference type="NCBI Taxonomy" id="708437"/>
    <lineage>
        <taxon>Eukaryota</taxon>
        <taxon>Fungi</taxon>
        <taxon>Dikarya</taxon>
        <taxon>Basidiomycota</taxon>
        <taxon>Pucciniomycotina</taxon>
        <taxon>Pucciniomycetes</taxon>
        <taxon>Pucciniales</taxon>
        <taxon>Coleosporiaceae</taxon>
        <taxon>Cronartium</taxon>
    </lineage>
</organism>
<dbReference type="EMBL" id="MU167360">
    <property type="protein sequence ID" value="KAG0142111.1"/>
    <property type="molecule type" value="Genomic_DNA"/>
</dbReference>
<proteinExistence type="predicted"/>
<evidence type="ECO:0000256" key="1">
    <source>
        <dbReference type="SAM" id="MobiDB-lite"/>
    </source>
</evidence>
<dbReference type="Proteomes" id="UP000886653">
    <property type="component" value="Unassembled WGS sequence"/>
</dbReference>
<reference evidence="2" key="1">
    <citation type="submission" date="2013-11" db="EMBL/GenBank/DDBJ databases">
        <title>Genome sequence of the fusiform rust pathogen reveals effectors for host alternation and coevolution with pine.</title>
        <authorList>
            <consortium name="DOE Joint Genome Institute"/>
            <person name="Smith K."/>
            <person name="Pendleton A."/>
            <person name="Kubisiak T."/>
            <person name="Anderson C."/>
            <person name="Salamov A."/>
            <person name="Aerts A."/>
            <person name="Riley R."/>
            <person name="Clum A."/>
            <person name="Lindquist E."/>
            <person name="Ence D."/>
            <person name="Campbell M."/>
            <person name="Kronenberg Z."/>
            <person name="Feau N."/>
            <person name="Dhillon B."/>
            <person name="Hamelin R."/>
            <person name="Burleigh J."/>
            <person name="Smith J."/>
            <person name="Yandell M."/>
            <person name="Nelson C."/>
            <person name="Grigoriev I."/>
            <person name="Davis J."/>
        </authorList>
    </citation>
    <scope>NUCLEOTIDE SEQUENCE</scope>
    <source>
        <strain evidence="2">G11</strain>
    </source>
</reference>
<evidence type="ECO:0000313" key="3">
    <source>
        <dbReference type="Proteomes" id="UP000886653"/>
    </source>
</evidence>
<accession>A0A9P6NEC2</accession>
<evidence type="ECO:0000313" key="2">
    <source>
        <dbReference type="EMBL" id="KAG0142111.1"/>
    </source>
</evidence>
<feature type="region of interest" description="Disordered" evidence="1">
    <location>
        <begin position="1"/>
        <end position="31"/>
    </location>
</feature>
<comment type="caution">
    <text evidence="2">The sequence shown here is derived from an EMBL/GenBank/DDBJ whole genome shotgun (WGS) entry which is preliminary data.</text>
</comment>
<gene>
    <name evidence="2" type="ORF">CROQUDRAFT_683127</name>
</gene>